<feature type="compositionally biased region" description="Polar residues" evidence="2">
    <location>
        <begin position="66"/>
        <end position="87"/>
    </location>
</feature>
<feature type="region of interest" description="Disordered" evidence="2">
    <location>
        <begin position="66"/>
        <end position="90"/>
    </location>
</feature>
<dbReference type="RefSeq" id="WP_089792548.1">
    <property type="nucleotide sequence ID" value="NZ_FOIU01000001.1"/>
</dbReference>
<sequence length="140" mass="15917">MEKNYLTGLFGLILLFFSLNMNAQSLKSMDQQKAVLELQTQLKTKQISLEKEKLKNAQILQRTNNLNNKSNDTDVTLNSATPNSSVDQAKDAVRALKRTESANRDLDKSNKKIQSLENDIQRIQAKLQKMNYTVDITTNN</sequence>
<evidence type="ECO:0000313" key="4">
    <source>
        <dbReference type="Proteomes" id="UP000199469"/>
    </source>
</evidence>
<evidence type="ECO:0000256" key="2">
    <source>
        <dbReference type="SAM" id="MobiDB-lite"/>
    </source>
</evidence>
<accession>A0A1I0QXQ8</accession>
<dbReference type="EMBL" id="FOIU01000001">
    <property type="protein sequence ID" value="SEW32606.1"/>
    <property type="molecule type" value="Genomic_DNA"/>
</dbReference>
<keyword evidence="4" id="KW-1185">Reference proteome</keyword>
<protein>
    <submittedName>
        <fullName evidence="3">Uncharacterized protein</fullName>
    </submittedName>
</protein>
<dbReference type="AlphaFoldDB" id="A0A1I0QXQ8"/>
<evidence type="ECO:0000256" key="1">
    <source>
        <dbReference type="SAM" id="Coils"/>
    </source>
</evidence>
<reference evidence="4" key="1">
    <citation type="submission" date="2016-10" db="EMBL/GenBank/DDBJ databases">
        <authorList>
            <person name="Varghese N."/>
            <person name="Submissions S."/>
        </authorList>
    </citation>
    <scope>NUCLEOTIDE SEQUENCE [LARGE SCALE GENOMIC DNA]</scope>
    <source>
        <strain evidence="4">DSM 17724</strain>
    </source>
</reference>
<gene>
    <name evidence="3" type="ORF">SAMN05421841_2316</name>
</gene>
<name>A0A1I0QXQ8_9FLAO</name>
<keyword evidence="1" id="KW-0175">Coiled coil</keyword>
<dbReference type="Proteomes" id="UP000199469">
    <property type="component" value="Unassembled WGS sequence"/>
</dbReference>
<organism evidence="3 4">
    <name type="scientific">Chryseobacterium wanjuense</name>
    <dbReference type="NCBI Taxonomy" id="356305"/>
    <lineage>
        <taxon>Bacteria</taxon>
        <taxon>Pseudomonadati</taxon>
        <taxon>Bacteroidota</taxon>
        <taxon>Flavobacteriia</taxon>
        <taxon>Flavobacteriales</taxon>
        <taxon>Weeksellaceae</taxon>
        <taxon>Chryseobacterium group</taxon>
        <taxon>Chryseobacterium</taxon>
    </lineage>
</organism>
<feature type="coiled-coil region" evidence="1">
    <location>
        <begin position="99"/>
        <end position="133"/>
    </location>
</feature>
<evidence type="ECO:0000313" key="3">
    <source>
        <dbReference type="EMBL" id="SEW32606.1"/>
    </source>
</evidence>
<proteinExistence type="predicted"/>
<dbReference type="STRING" id="356305.SAMN05421841_2316"/>